<keyword evidence="3" id="KW-1185">Reference proteome</keyword>
<organism evidence="2 3">
    <name type="scientific">Mesotoga infera</name>
    <dbReference type="NCBI Taxonomy" id="1236046"/>
    <lineage>
        <taxon>Bacteria</taxon>
        <taxon>Thermotogati</taxon>
        <taxon>Thermotogota</taxon>
        <taxon>Thermotogae</taxon>
        <taxon>Kosmotogales</taxon>
        <taxon>Kosmotogaceae</taxon>
        <taxon>Mesotoga</taxon>
    </lineage>
</organism>
<dbReference type="PANTHER" id="PTHR33969">
    <property type="entry name" value="SEGREGATION AND CONDENSATION PROTEIN A"/>
    <property type="match status" value="1"/>
</dbReference>
<dbReference type="InterPro" id="IPR003768">
    <property type="entry name" value="ScpA"/>
</dbReference>
<dbReference type="Gene3D" id="6.10.250.2410">
    <property type="match status" value="1"/>
</dbReference>
<dbReference type="Pfam" id="PF02616">
    <property type="entry name" value="SMC_ScpA"/>
    <property type="match status" value="1"/>
</dbReference>
<gene>
    <name evidence="2" type="ORF">MESINF_0748</name>
</gene>
<evidence type="ECO:0000313" key="2">
    <source>
        <dbReference type="EMBL" id="SSC12197.1"/>
    </source>
</evidence>
<dbReference type="AlphaFoldDB" id="A0A7Z7PQ93"/>
<sequence length="232" mass="27501">MEQLQLVFNLPEFEGPLDLLLYLAKKHRVDIRSIPITFIADEFIAYINKMKSLDMNIASDFLVMASTLMEMKSKALLPRLSDREAEAFENQQKELFRRVEEYQAVKELSKRFRIKLYDSYSYERAMAKPSVEADRSDELPDKLMAAFKSILKETALRDRVYTIVAESVRVEDRMKQIEELYERIELYEFLRELESRSEIIVSFLAVLELLKLNRYILESPDPLVIRRRSLER</sequence>
<evidence type="ECO:0000256" key="1">
    <source>
        <dbReference type="ARBA" id="ARBA00044777"/>
    </source>
</evidence>
<proteinExistence type="predicted"/>
<name>A0A7Z7PQ93_9BACT</name>
<dbReference type="PANTHER" id="PTHR33969:SF2">
    <property type="entry name" value="SEGREGATION AND CONDENSATION PROTEIN A"/>
    <property type="match status" value="1"/>
</dbReference>
<protein>
    <recommendedName>
        <fullName evidence="1">Segregation and condensation protein A</fullName>
    </recommendedName>
</protein>
<dbReference type="KEGG" id="minf:MESINF_0748"/>
<dbReference type="RefSeq" id="WP_169698574.1">
    <property type="nucleotide sequence ID" value="NZ_LS974202.1"/>
</dbReference>
<evidence type="ECO:0000313" key="3">
    <source>
        <dbReference type="Proteomes" id="UP000250796"/>
    </source>
</evidence>
<reference evidence="2 3" key="1">
    <citation type="submission" date="2017-01" db="EMBL/GenBank/DDBJ databases">
        <authorList>
            <person name="Erauso G."/>
        </authorList>
    </citation>
    <scope>NUCLEOTIDE SEQUENCE [LARGE SCALE GENOMIC DNA]</scope>
    <source>
        <strain evidence="2">MESINF1</strain>
    </source>
</reference>
<dbReference type="Proteomes" id="UP000250796">
    <property type="component" value="Chromosome MESINF"/>
</dbReference>
<accession>A0A7Z7PQ93</accession>
<dbReference type="EMBL" id="LS974202">
    <property type="protein sequence ID" value="SSC12197.1"/>
    <property type="molecule type" value="Genomic_DNA"/>
</dbReference>